<evidence type="ECO:0000313" key="3">
    <source>
        <dbReference type="EMBL" id="KAL1115944.1"/>
    </source>
</evidence>
<feature type="coiled-coil region" evidence="1">
    <location>
        <begin position="79"/>
        <end position="123"/>
    </location>
</feature>
<name>A0ABD0XXE7_9HEMI</name>
<reference evidence="3 4" key="1">
    <citation type="submission" date="2024-07" db="EMBL/GenBank/DDBJ databases">
        <title>Chromosome-level genome assembly of the water stick insect Ranatra chinensis (Heteroptera: Nepidae).</title>
        <authorList>
            <person name="Liu X."/>
        </authorList>
    </citation>
    <scope>NUCLEOTIDE SEQUENCE [LARGE SCALE GENOMIC DNA]</scope>
    <source>
        <strain evidence="3">Cailab_2021Rc</strain>
        <tissue evidence="3">Muscle</tissue>
    </source>
</reference>
<feature type="compositionally biased region" description="Basic and acidic residues" evidence="2">
    <location>
        <begin position="51"/>
        <end position="66"/>
    </location>
</feature>
<accession>A0ABD0XXE7</accession>
<proteinExistence type="predicted"/>
<evidence type="ECO:0000256" key="1">
    <source>
        <dbReference type="SAM" id="Coils"/>
    </source>
</evidence>
<evidence type="ECO:0000256" key="2">
    <source>
        <dbReference type="SAM" id="MobiDB-lite"/>
    </source>
</evidence>
<feature type="region of interest" description="Disordered" evidence="2">
    <location>
        <begin position="1"/>
        <end position="66"/>
    </location>
</feature>
<gene>
    <name evidence="3" type="ORF">AAG570_005439</name>
</gene>
<evidence type="ECO:0000313" key="4">
    <source>
        <dbReference type="Proteomes" id="UP001558652"/>
    </source>
</evidence>
<comment type="caution">
    <text evidence="3">The sequence shown here is derived from an EMBL/GenBank/DDBJ whole genome shotgun (WGS) entry which is preliminary data.</text>
</comment>
<protein>
    <submittedName>
        <fullName evidence="3">Uncharacterized protein</fullName>
    </submittedName>
</protein>
<dbReference type="Proteomes" id="UP001558652">
    <property type="component" value="Unassembled WGS sequence"/>
</dbReference>
<feature type="compositionally biased region" description="Basic and acidic residues" evidence="2">
    <location>
        <begin position="1"/>
        <end position="31"/>
    </location>
</feature>
<sequence length="281" mass="32318">MLGKRMEEKEPEPGKRPENSDRNYKKKRVEEIGSTLAQIRARHKANRSSCPRKEEDLQPKDATAKIIPENEKSEFYILLEEDLAKAVKLEKERPKIKEEMEKLKVDREQLKMVEKKIEETRAKQAAPLPDISPEVQKRISSMEMTIHSLRESLGEKDRVLSSKTDSLKMLNQQLLQKGSEFAEKAETMRKEVASLKQEYMLHEDNLRAEIGQYRVRLEETQLSNVLVNEPQKKCIHYSTNSGGPDGVVVRVCDCHAKGPRFDSLRGQSWLKARLVSKPVGV</sequence>
<keyword evidence="4" id="KW-1185">Reference proteome</keyword>
<keyword evidence="1" id="KW-0175">Coiled coil</keyword>
<organism evidence="3 4">
    <name type="scientific">Ranatra chinensis</name>
    <dbReference type="NCBI Taxonomy" id="642074"/>
    <lineage>
        <taxon>Eukaryota</taxon>
        <taxon>Metazoa</taxon>
        <taxon>Ecdysozoa</taxon>
        <taxon>Arthropoda</taxon>
        <taxon>Hexapoda</taxon>
        <taxon>Insecta</taxon>
        <taxon>Pterygota</taxon>
        <taxon>Neoptera</taxon>
        <taxon>Paraneoptera</taxon>
        <taxon>Hemiptera</taxon>
        <taxon>Heteroptera</taxon>
        <taxon>Panheteroptera</taxon>
        <taxon>Nepomorpha</taxon>
        <taxon>Nepidae</taxon>
        <taxon>Ranatrinae</taxon>
        <taxon>Ranatra</taxon>
    </lineage>
</organism>
<dbReference type="EMBL" id="JBFDAA010000018">
    <property type="protein sequence ID" value="KAL1115944.1"/>
    <property type="molecule type" value="Genomic_DNA"/>
</dbReference>
<dbReference type="AlphaFoldDB" id="A0ABD0XXE7"/>